<keyword evidence="5" id="KW-0997">Cell inner membrane</keyword>
<gene>
    <name evidence="12" type="ORF">OFBG_00970</name>
</gene>
<keyword evidence="4" id="KW-1003">Cell membrane</keyword>
<feature type="compositionally biased region" description="Polar residues" evidence="10">
    <location>
        <begin position="160"/>
        <end position="170"/>
    </location>
</feature>
<evidence type="ECO:0000256" key="5">
    <source>
        <dbReference type="ARBA" id="ARBA00022519"/>
    </source>
</evidence>
<proteinExistence type="inferred from homology"/>
<comment type="similarity">
    <text evidence="2">Belongs to the TonB family.</text>
</comment>
<comment type="subcellular location">
    <subcellularLocation>
        <location evidence="1">Cell inner membrane</location>
        <topology evidence="1">Single-pass membrane protein</topology>
        <orientation evidence="1">Periplasmic side</orientation>
    </subcellularLocation>
</comment>
<dbReference type="OrthoDB" id="9792439at2"/>
<evidence type="ECO:0000256" key="8">
    <source>
        <dbReference type="ARBA" id="ARBA00022989"/>
    </source>
</evidence>
<dbReference type="PROSITE" id="PS52015">
    <property type="entry name" value="TONB_CTD"/>
    <property type="match status" value="1"/>
</dbReference>
<name>C3X9R6_OXAFO</name>
<dbReference type="InterPro" id="IPR037682">
    <property type="entry name" value="TonB_C"/>
</dbReference>
<sequence>MNSGQNPPFPIRTETFSFSRELKISLAAVLACHLLLVGWIGLNGNEPESGIMPPMTGILLSGGSGTGNGEKGAETGAPEAAGGSPGMEKQTKTDEPGRRKEKRQTVPSEAVSDAKLIKNSSSAPLSTQGKNAGSATGTAKPASAASSQGSPGTAAGTGNGSDNRSGQGSASGTNMAGGSGKGGSGFSGPYSEAGFFSNPKPPYPAVSRRMAEEGTVLLSVHILADGRVDEVKLKRSSGFFRLDDSAMKTVRHWRYVPARRNGKPIPYWYAQPIRFSLDD</sequence>
<feature type="compositionally biased region" description="Basic and acidic residues" evidence="10">
    <location>
        <begin position="89"/>
        <end position="98"/>
    </location>
</feature>
<keyword evidence="6" id="KW-0812">Transmembrane</keyword>
<feature type="compositionally biased region" description="Gly residues" evidence="10">
    <location>
        <begin position="60"/>
        <end position="70"/>
    </location>
</feature>
<dbReference type="Gene3D" id="3.30.1150.10">
    <property type="match status" value="1"/>
</dbReference>
<dbReference type="SUPFAM" id="SSF74653">
    <property type="entry name" value="TolA/TonB C-terminal domain"/>
    <property type="match status" value="1"/>
</dbReference>
<evidence type="ECO:0000313" key="12">
    <source>
        <dbReference type="EMBL" id="EEO29942.1"/>
    </source>
</evidence>
<feature type="region of interest" description="Disordered" evidence="10">
    <location>
        <begin position="53"/>
        <end position="184"/>
    </location>
</feature>
<keyword evidence="8" id="KW-1133">Transmembrane helix</keyword>
<dbReference type="STRING" id="847.BRW83_1178"/>
<feature type="compositionally biased region" description="Gly residues" evidence="10">
    <location>
        <begin position="175"/>
        <end position="184"/>
    </location>
</feature>
<evidence type="ECO:0000256" key="7">
    <source>
        <dbReference type="ARBA" id="ARBA00022927"/>
    </source>
</evidence>
<evidence type="ECO:0000256" key="2">
    <source>
        <dbReference type="ARBA" id="ARBA00006555"/>
    </source>
</evidence>
<dbReference type="HOGENOM" id="CLU_076057_2_2_4"/>
<dbReference type="eggNOG" id="COG0810">
    <property type="taxonomic scope" value="Bacteria"/>
</dbReference>
<keyword evidence="3" id="KW-0813">Transport</keyword>
<dbReference type="RefSeq" id="WP_005880757.1">
    <property type="nucleotide sequence ID" value="NZ_CP019430.1"/>
</dbReference>
<dbReference type="GeneID" id="77136176"/>
<feature type="compositionally biased region" description="Polar residues" evidence="10">
    <location>
        <begin position="118"/>
        <end position="137"/>
    </location>
</feature>
<feature type="compositionally biased region" description="Low complexity" evidence="10">
    <location>
        <begin position="74"/>
        <end position="88"/>
    </location>
</feature>
<dbReference type="PANTHER" id="PTHR33446:SF2">
    <property type="entry name" value="PROTEIN TONB"/>
    <property type="match status" value="1"/>
</dbReference>
<keyword evidence="13" id="KW-1185">Reference proteome</keyword>
<dbReference type="Pfam" id="PF03544">
    <property type="entry name" value="TonB_C"/>
    <property type="match status" value="1"/>
</dbReference>
<dbReference type="Proteomes" id="UP000005089">
    <property type="component" value="Unassembled WGS sequence"/>
</dbReference>
<feature type="domain" description="TonB C-terminal" evidence="11">
    <location>
        <begin position="188"/>
        <end position="279"/>
    </location>
</feature>
<dbReference type="AlphaFoldDB" id="C3X9R6"/>
<keyword evidence="12" id="KW-0675">Receptor</keyword>
<evidence type="ECO:0000256" key="3">
    <source>
        <dbReference type="ARBA" id="ARBA00022448"/>
    </source>
</evidence>
<evidence type="ECO:0000256" key="6">
    <source>
        <dbReference type="ARBA" id="ARBA00022692"/>
    </source>
</evidence>
<dbReference type="GO" id="GO:0015031">
    <property type="term" value="P:protein transport"/>
    <property type="evidence" value="ECO:0007669"/>
    <property type="project" value="UniProtKB-KW"/>
</dbReference>
<accession>C3X9R6</accession>
<dbReference type="InterPro" id="IPR006260">
    <property type="entry name" value="TonB/TolA_C"/>
</dbReference>
<organism evidence="12 13">
    <name type="scientific">Oxalobacter formigenes OXCC13</name>
    <dbReference type="NCBI Taxonomy" id="556269"/>
    <lineage>
        <taxon>Bacteria</taxon>
        <taxon>Pseudomonadati</taxon>
        <taxon>Pseudomonadota</taxon>
        <taxon>Betaproteobacteria</taxon>
        <taxon>Burkholderiales</taxon>
        <taxon>Oxalobacteraceae</taxon>
        <taxon>Oxalobacter</taxon>
    </lineage>
</organism>
<evidence type="ECO:0000313" key="13">
    <source>
        <dbReference type="Proteomes" id="UP000005089"/>
    </source>
</evidence>
<evidence type="ECO:0000256" key="9">
    <source>
        <dbReference type="ARBA" id="ARBA00023136"/>
    </source>
</evidence>
<dbReference type="GO" id="GO:0031992">
    <property type="term" value="F:energy transducer activity"/>
    <property type="evidence" value="ECO:0007669"/>
    <property type="project" value="TreeGrafter"/>
</dbReference>
<protein>
    <submittedName>
        <fullName evidence="12">TonB-dependent receptor</fullName>
    </submittedName>
</protein>
<dbReference type="EMBL" id="GG658170">
    <property type="protein sequence ID" value="EEO29942.1"/>
    <property type="molecule type" value="Genomic_DNA"/>
</dbReference>
<dbReference type="GO" id="GO:0055085">
    <property type="term" value="P:transmembrane transport"/>
    <property type="evidence" value="ECO:0007669"/>
    <property type="project" value="InterPro"/>
</dbReference>
<reference evidence="12 13" key="1">
    <citation type="submission" date="2009-02" db="EMBL/GenBank/DDBJ databases">
        <title>The Genome Sequence of Oxalobacter formigenes OXCC13.</title>
        <authorList>
            <consortium name="The Broad Institute Genome Sequencing Platform"/>
            <person name="Ward D."/>
            <person name="Young S.K."/>
            <person name="Kodira C.D."/>
            <person name="Zeng Q."/>
            <person name="Koehrsen M."/>
            <person name="Alvarado L."/>
            <person name="Berlin A."/>
            <person name="Borenstein D."/>
            <person name="Chen Z."/>
            <person name="Engels R."/>
            <person name="Freedman E."/>
            <person name="Gellesch M."/>
            <person name="Goldberg J."/>
            <person name="Griggs A."/>
            <person name="Gujja S."/>
            <person name="Heiman D."/>
            <person name="Hepburn T."/>
            <person name="Howarth C."/>
            <person name="Jen D."/>
            <person name="Larson L."/>
            <person name="Lewis B."/>
            <person name="Mehta T."/>
            <person name="Park D."/>
            <person name="Pearson M."/>
            <person name="Roberts A."/>
            <person name="Saif S."/>
            <person name="Shea T."/>
            <person name="Shenoy N."/>
            <person name="Sisk P."/>
            <person name="Stolte C."/>
            <person name="Sykes S."/>
            <person name="Walk T."/>
            <person name="White J."/>
            <person name="Yandava C."/>
            <person name="Allison M.J."/>
            <person name="Lander E."/>
            <person name="Nusbaum C."/>
            <person name="Galagan J."/>
            <person name="Birren B."/>
        </authorList>
    </citation>
    <scope>NUCLEOTIDE SEQUENCE [LARGE SCALE GENOMIC DNA]</scope>
    <source>
        <strain evidence="12 13">OXCC13</strain>
    </source>
</reference>
<evidence type="ECO:0000256" key="1">
    <source>
        <dbReference type="ARBA" id="ARBA00004383"/>
    </source>
</evidence>
<evidence type="ECO:0000256" key="10">
    <source>
        <dbReference type="SAM" id="MobiDB-lite"/>
    </source>
</evidence>
<dbReference type="InterPro" id="IPR051045">
    <property type="entry name" value="TonB-dependent_transducer"/>
</dbReference>
<keyword evidence="7" id="KW-0653">Protein transport</keyword>
<evidence type="ECO:0000256" key="4">
    <source>
        <dbReference type="ARBA" id="ARBA00022475"/>
    </source>
</evidence>
<feature type="compositionally biased region" description="Low complexity" evidence="10">
    <location>
        <begin position="141"/>
        <end position="156"/>
    </location>
</feature>
<dbReference type="GO" id="GO:0098797">
    <property type="term" value="C:plasma membrane protein complex"/>
    <property type="evidence" value="ECO:0007669"/>
    <property type="project" value="TreeGrafter"/>
</dbReference>
<dbReference type="PANTHER" id="PTHR33446">
    <property type="entry name" value="PROTEIN TONB-RELATED"/>
    <property type="match status" value="1"/>
</dbReference>
<dbReference type="NCBIfam" id="TIGR01352">
    <property type="entry name" value="tonB_Cterm"/>
    <property type="match status" value="1"/>
</dbReference>
<evidence type="ECO:0000259" key="11">
    <source>
        <dbReference type="PROSITE" id="PS52015"/>
    </source>
</evidence>
<keyword evidence="9" id="KW-0472">Membrane</keyword>